<sequence length="58" mass="6397">MSGRHSVVWVPEEPSCNAAMSVKALESAADPEFRYHDFGFSRLEWTINLGGAGQETRA</sequence>
<dbReference type="EMBL" id="FUEG01000013">
    <property type="protein sequence ID" value="SJL10998.1"/>
    <property type="molecule type" value="Genomic_DNA"/>
</dbReference>
<name>A0A284RQJ7_ARMOS</name>
<proteinExistence type="predicted"/>
<protein>
    <submittedName>
        <fullName evidence="1">Uncharacterized protein</fullName>
    </submittedName>
</protein>
<organism evidence="1 2">
    <name type="scientific">Armillaria ostoyae</name>
    <name type="common">Armillaria root rot fungus</name>
    <dbReference type="NCBI Taxonomy" id="47428"/>
    <lineage>
        <taxon>Eukaryota</taxon>
        <taxon>Fungi</taxon>
        <taxon>Dikarya</taxon>
        <taxon>Basidiomycota</taxon>
        <taxon>Agaricomycotina</taxon>
        <taxon>Agaricomycetes</taxon>
        <taxon>Agaricomycetidae</taxon>
        <taxon>Agaricales</taxon>
        <taxon>Marasmiineae</taxon>
        <taxon>Physalacriaceae</taxon>
        <taxon>Armillaria</taxon>
    </lineage>
</organism>
<keyword evidence="2" id="KW-1185">Reference proteome</keyword>
<accession>A0A284RQJ7</accession>
<reference evidence="2" key="1">
    <citation type="journal article" date="2017" name="Nat. Ecol. Evol.">
        <title>Genome expansion and lineage-specific genetic innovations in the forest pathogenic fungi Armillaria.</title>
        <authorList>
            <person name="Sipos G."/>
            <person name="Prasanna A.N."/>
            <person name="Walter M.C."/>
            <person name="O'Connor E."/>
            <person name="Balint B."/>
            <person name="Krizsan K."/>
            <person name="Kiss B."/>
            <person name="Hess J."/>
            <person name="Varga T."/>
            <person name="Slot J."/>
            <person name="Riley R."/>
            <person name="Boka B."/>
            <person name="Rigling D."/>
            <person name="Barry K."/>
            <person name="Lee J."/>
            <person name="Mihaltcheva S."/>
            <person name="LaButti K."/>
            <person name="Lipzen A."/>
            <person name="Waldron R."/>
            <person name="Moloney N.M."/>
            <person name="Sperisen C."/>
            <person name="Kredics L."/>
            <person name="Vagvoelgyi C."/>
            <person name="Patrignani A."/>
            <person name="Fitzpatrick D."/>
            <person name="Nagy I."/>
            <person name="Doyle S."/>
            <person name="Anderson J.B."/>
            <person name="Grigoriev I.V."/>
            <person name="Gueldener U."/>
            <person name="Muensterkoetter M."/>
            <person name="Nagy L.G."/>
        </authorList>
    </citation>
    <scope>NUCLEOTIDE SEQUENCE [LARGE SCALE GENOMIC DNA]</scope>
    <source>
        <strain evidence="2">C18/9</strain>
    </source>
</reference>
<evidence type="ECO:0000313" key="1">
    <source>
        <dbReference type="EMBL" id="SJL10998.1"/>
    </source>
</evidence>
<dbReference type="OrthoDB" id="10386855at2759"/>
<dbReference type="AlphaFoldDB" id="A0A284RQJ7"/>
<dbReference type="Proteomes" id="UP000219338">
    <property type="component" value="Unassembled WGS sequence"/>
</dbReference>
<evidence type="ECO:0000313" key="2">
    <source>
        <dbReference type="Proteomes" id="UP000219338"/>
    </source>
</evidence>
<gene>
    <name evidence="1" type="ORF">ARMOST_14396</name>
</gene>